<evidence type="ECO:0000259" key="16">
    <source>
        <dbReference type="Pfam" id="PF19303"/>
    </source>
</evidence>
<evidence type="ECO:0000259" key="15">
    <source>
        <dbReference type="Pfam" id="PF09635"/>
    </source>
</evidence>
<evidence type="ECO:0000256" key="9">
    <source>
        <dbReference type="ARBA" id="ARBA00023146"/>
    </source>
</evidence>
<evidence type="ECO:0000256" key="5">
    <source>
        <dbReference type="ARBA" id="ARBA00022598"/>
    </source>
</evidence>
<dbReference type="CDD" id="cd07957">
    <property type="entry name" value="Anticodon_Ia_Met"/>
    <property type="match status" value="1"/>
</dbReference>
<dbReference type="GO" id="GO:0010494">
    <property type="term" value="C:cytoplasmic stress granule"/>
    <property type="evidence" value="ECO:0007669"/>
    <property type="project" value="EnsemblFungi"/>
</dbReference>
<evidence type="ECO:0000256" key="10">
    <source>
        <dbReference type="ARBA" id="ARBA00030904"/>
    </source>
</evidence>
<dbReference type="InterPro" id="IPR015413">
    <property type="entry name" value="Methionyl/Leucyl_tRNA_Synth"/>
</dbReference>
<dbReference type="InterPro" id="IPR014729">
    <property type="entry name" value="Rossmann-like_a/b/a_fold"/>
</dbReference>
<dbReference type="GO" id="GO:0004825">
    <property type="term" value="F:methionine-tRNA ligase activity"/>
    <property type="evidence" value="ECO:0007669"/>
    <property type="project" value="UniProtKB-EC"/>
</dbReference>
<dbReference type="Pfam" id="PF09635">
    <property type="entry name" value="MetRS-N"/>
    <property type="match status" value="1"/>
</dbReference>
<keyword evidence="7 12" id="KW-0067">ATP-binding</keyword>
<evidence type="ECO:0000256" key="12">
    <source>
        <dbReference type="RuleBase" id="RU363039"/>
    </source>
</evidence>
<dbReference type="Proteomes" id="UP000094112">
    <property type="component" value="Unassembled WGS sequence"/>
</dbReference>
<dbReference type="CDD" id="cd00814">
    <property type="entry name" value="MetRS_core"/>
    <property type="match status" value="1"/>
</dbReference>
<dbReference type="PRINTS" id="PR01041">
    <property type="entry name" value="TRNASYNTHMET"/>
</dbReference>
<proteinExistence type="inferred from homology"/>
<dbReference type="GO" id="GO:0005829">
    <property type="term" value="C:cytosol"/>
    <property type="evidence" value="ECO:0007669"/>
    <property type="project" value="TreeGrafter"/>
</dbReference>
<dbReference type="GO" id="GO:0017102">
    <property type="term" value="C:methionyl glutamyl tRNA synthetase complex"/>
    <property type="evidence" value="ECO:0007669"/>
    <property type="project" value="EnsemblFungi"/>
</dbReference>
<comment type="similarity">
    <text evidence="2 12">Belongs to the class-I aminoacyl-tRNA synthetase family.</text>
</comment>
<comment type="subcellular location">
    <subcellularLocation>
        <location evidence="1">Cytoplasm</location>
    </subcellularLocation>
</comment>
<evidence type="ECO:0000256" key="6">
    <source>
        <dbReference type="ARBA" id="ARBA00022741"/>
    </source>
</evidence>
<accession>A0A1E3P8T0</accession>
<dbReference type="Pfam" id="PF19303">
    <property type="entry name" value="Anticodon_3"/>
    <property type="match status" value="1"/>
</dbReference>
<evidence type="ECO:0000256" key="8">
    <source>
        <dbReference type="ARBA" id="ARBA00022917"/>
    </source>
</evidence>
<dbReference type="FunFam" id="2.20.28.20:FF:000001">
    <property type="entry name" value="Methionine--tRNA ligase"/>
    <property type="match status" value="1"/>
</dbReference>
<keyword evidence="13" id="KW-0175">Coiled coil</keyword>
<evidence type="ECO:0000256" key="4">
    <source>
        <dbReference type="ARBA" id="ARBA00022490"/>
    </source>
</evidence>
<dbReference type="STRING" id="683960.A0A1E3P8T0"/>
<dbReference type="InterPro" id="IPR018285">
    <property type="entry name" value="Met-tRNA-synth_N"/>
</dbReference>
<feature type="domain" description="Methionyl-tRNA synthetase N-terminal heteromerisation" evidence="15">
    <location>
        <begin position="11"/>
        <end position="70"/>
    </location>
</feature>
<organism evidence="17 18">
    <name type="scientific">Wickerhamomyces anomalus (strain ATCC 58044 / CBS 1984 / NCYC 433 / NRRL Y-366-8)</name>
    <name type="common">Yeast</name>
    <name type="synonym">Hansenula anomala</name>
    <dbReference type="NCBI Taxonomy" id="683960"/>
    <lineage>
        <taxon>Eukaryota</taxon>
        <taxon>Fungi</taxon>
        <taxon>Dikarya</taxon>
        <taxon>Ascomycota</taxon>
        <taxon>Saccharomycotina</taxon>
        <taxon>Saccharomycetes</taxon>
        <taxon>Phaffomycetales</taxon>
        <taxon>Wickerhamomycetaceae</taxon>
        <taxon>Wickerhamomyces</taxon>
    </lineage>
</organism>
<dbReference type="AlphaFoldDB" id="A0A1E3P8T0"/>
<reference evidence="17 18" key="1">
    <citation type="journal article" date="2016" name="Proc. Natl. Acad. Sci. U.S.A.">
        <title>Comparative genomics of biotechnologically important yeasts.</title>
        <authorList>
            <person name="Riley R."/>
            <person name="Haridas S."/>
            <person name="Wolfe K.H."/>
            <person name="Lopes M.R."/>
            <person name="Hittinger C.T."/>
            <person name="Goeker M."/>
            <person name="Salamov A.A."/>
            <person name="Wisecaver J.H."/>
            <person name="Long T.M."/>
            <person name="Calvey C.H."/>
            <person name="Aerts A.L."/>
            <person name="Barry K.W."/>
            <person name="Choi C."/>
            <person name="Clum A."/>
            <person name="Coughlan A.Y."/>
            <person name="Deshpande S."/>
            <person name="Douglass A.P."/>
            <person name="Hanson S.J."/>
            <person name="Klenk H.-P."/>
            <person name="LaButti K.M."/>
            <person name="Lapidus A."/>
            <person name="Lindquist E.A."/>
            <person name="Lipzen A.M."/>
            <person name="Meier-Kolthoff J.P."/>
            <person name="Ohm R.A."/>
            <person name="Otillar R.P."/>
            <person name="Pangilinan J.L."/>
            <person name="Peng Y."/>
            <person name="Rokas A."/>
            <person name="Rosa C.A."/>
            <person name="Scheuner C."/>
            <person name="Sibirny A.A."/>
            <person name="Slot J.C."/>
            <person name="Stielow J.B."/>
            <person name="Sun H."/>
            <person name="Kurtzman C.P."/>
            <person name="Blackwell M."/>
            <person name="Grigoriev I.V."/>
            <person name="Jeffries T.W."/>
        </authorList>
    </citation>
    <scope>NUCLEOTIDE SEQUENCE [LARGE SCALE GENOMIC DNA]</scope>
    <source>
        <strain evidence="18">ATCC 58044 / CBS 1984 / NCYC 433 / NRRL Y-366-8</strain>
    </source>
</reference>
<evidence type="ECO:0000256" key="13">
    <source>
        <dbReference type="SAM" id="Coils"/>
    </source>
</evidence>
<evidence type="ECO:0000256" key="11">
    <source>
        <dbReference type="ARBA" id="ARBA00047364"/>
    </source>
</evidence>
<name>A0A1E3P8T0_WICAA</name>
<keyword evidence="18" id="KW-1185">Reference proteome</keyword>
<dbReference type="PROSITE" id="PS00178">
    <property type="entry name" value="AA_TRNA_LIGASE_I"/>
    <property type="match status" value="1"/>
</dbReference>
<dbReference type="NCBIfam" id="TIGR00398">
    <property type="entry name" value="metG"/>
    <property type="match status" value="1"/>
</dbReference>
<keyword evidence="6 12" id="KW-0547">Nucleotide-binding</keyword>
<dbReference type="Pfam" id="PF09334">
    <property type="entry name" value="tRNA-synt_1g"/>
    <property type="match status" value="1"/>
</dbReference>
<dbReference type="InterPro" id="IPR009080">
    <property type="entry name" value="tRNAsynth_Ia_anticodon-bd"/>
</dbReference>
<dbReference type="RefSeq" id="XP_019040985.1">
    <property type="nucleotide sequence ID" value="XM_019182616.1"/>
</dbReference>
<dbReference type="Gene3D" id="3.40.50.620">
    <property type="entry name" value="HUPs"/>
    <property type="match status" value="1"/>
</dbReference>
<dbReference type="EC" id="6.1.1.10" evidence="3"/>
<keyword evidence="9 12" id="KW-0030">Aminoacyl-tRNA synthetase</keyword>
<dbReference type="OrthoDB" id="5844513at2759"/>
<dbReference type="SUPFAM" id="SSF57770">
    <property type="entry name" value="Methionyl-tRNA synthetase (MetRS), Zn-domain"/>
    <property type="match status" value="1"/>
</dbReference>
<dbReference type="InterPro" id="IPR029038">
    <property type="entry name" value="MetRS_Zn"/>
</dbReference>
<comment type="catalytic activity">
    <reaction evidence="11">
        <text>tRNA(Met) + L-methionine + ATP = L-methionyl-tRNA(Met) + AMP + diphosphate</text>
        <dbReference type="Rhea" id="RHEA:13481"/>
        <dbReference type="Rhea" id="RHEA-COMP:9667"/>
        <dbReference type="Rhea" id="RHEA-COMP:9698"/>
        <dbReference type="ChEBI" id="CHEBI:30616"/>
        <dbReference type="ChEBI" id="CHEBI:33019"/>
        <dbReference type="ChEBI" id="CHEBI:57844"/>
        <dbReference type="ChEBI" id="CHEBI:78442"/>
        <dbReference type="ChEBI" id="CHEBI:78530"/>
        <dbReference type="ChEBI" id="CHEBI:456215"/>
        <dbReference type="EC" id="6.1.1.10"/>
    </reaction>
</comment>
<dbReference type="Gene3D" id="1.10.730.10">
    <property type="entry name" value="Isoleucyl-tRNA Synthetase, Domain 1"/>
    <property type="match status" value="1"/>
</dbReference>
<evidence type="ECO:0000313" key="18">
    <source>
        <dbReference type="Proteomes" id="UP000094112"/>
    </source>
</evidence>
<dbReference type="InterPro" id="IPR041872">
    <property type="entry name" value="Anticodon_Met"/>
</dbReference>
<evidence type="ECO:0000313" key="17">
    <source>
        <dbReference type="EMBL" id="ODQ61778.1"/>
    </source>
</evidence>
<dbReference type="Gene3D" id="2.20.28.20">
    <property type="entry name" value="Methionyl-tRNA synthetase, Zn-domain"/>
    <property type="match status" value="1"/>
</dbReference>
<gene>
    <name evidence="17" type="ORF">WICANDRAFT_48807</name>
</gene>
<evidence type="ECO:0000256" key="2">
    <source>
        <dbReference type="ARBA" id="ARBA00005594"/>
    </source>
</evidence>
<evidence type="ECO:0000256" key="3">
    <source>
        <dbReference type="ARBA" id="ARBA00012838"/>
    </source>
</evidence>
<sequence length="733" mass="83212">MALELFSDKGKSTLALANNIKLAIAAASFGLKFSPEPEQPSLLLKNDKGFELSEPNAIVKYLAKDFTQTREIEFEEDLLSKAIFSNDVTILNQSPVASLDKVTPSSIILFASSYVLNKESFPEFQKLEHVQKGLEQAIAITNLERPKPTHTGASSLKNGFGIKDQSKEILPRENERNILITSALPYVNNVPHLGNIIGSVLSADFYARYAKYRNYNTLFICGTDEYGTATETKALEEGVTPRELCNKYHKIHSDVYKWFQIGFDYFGRTTTQQQTDIAQDIFLKLNENGYLEEQTMDQLYCPVHNGFLADRFVEGECPKCGYEDARGDQCDKCGNLLNPFELIKPRCKIDNASPEQRTSKHIFLSLDKLEPECKKWFEESSVKGAWSKNAINITKTWFNEGLQPRCITRDLKWGTPVPLEKYAEKVLYVWFDACIGYVSITANYTESWQKWWKDPENVQLYQFMGKDNVPFHTVIFPSSEIGTKEKWTKLHHNSCSEYLQYEGGKFSKSRGVGVFGNNAQDSGISPSVWRYYLASVRPETSDSQFSWDDFASRNNNELLANLGNFVNRIVKFVNAKYNGVVPKYNPSEISNYDSLLKDLNSLLKNYNDELEAVHIRRGLEIAMSISARGNQFLQENKLDNSLYNDFPAKADAVVGVGLNIVYLVASIIAPFMPETTKQIDEMLNAPQLAIKDEFNLIIEGGHNINKAQYLFKRIDEKEIEILRGKYGGKQSKE</sequence>
<evidence type="ECO:0000256" key="1">
    <source>
        <dbReference type="ARBA" id="ARBA00004496"/>
    </source>
</evidence>
<dbReference type="NCBIfam" id="NF001100">
    <property type="entry name" value="PRK00133.1"/>
    <property type="match status" value="1"/>
</dbReference>
<keyword evidence="8 12" id="KW-0648">Protein biosynthesis</keyword>
<dbReference type="HAMAP" id="MF_00098">
    <property type="entry name" value="Met_tRNA_synth_type1"/>
    <property type="match status" value="1"/>
</dbReference>
<dbReference type="InterPro" id="IPR001412">
    <property type="entry name" value="aa-tRNA-synth_I_CS"/>
</dbReference>
<feature type="coiled-coil region" evidence="13">
    <location>
        <begin position="589"/>
        <end position="616"/>
    </location>
</feature>
<dbReference type="GeneID" id="30199862"/>
<dbReference type="GO" id="GO:0017101">
    <property type="term" value="C:aminoacyl-tRNA synthetase multienzyme complex"/>
    <property type="evidence" value="ECO:0007669"/>
    <property type="project" value="TreeGrafter"/>
</dbReference>
<dbReference type="SUPFAM" id="SSF47323">
    <property type="entry name" value="Anticodon-binding domain of a subclass of class I aminoacyl-tRNA synthetases"/>
    <property type="match status" value="1"/>
</dbReference>
<dbReference type="FunFam" id="1.10.730.10:FF:000037">
    <property type="entry name" value="Methionyl-tRNA synthetase"/>
    <property type="match status" value="1"/>
</dbReference>
<evidence type="ECO:0000259" key="14">
    <source>
        <dbReference type="Pfam" id="PF09334"/>
    </source>
</evidence>
<dbReference type="EMBL" id="KV454208">
    <property type="protein sequence ID" value="ODQ61778.1"/>
    <property type="molecule type" value="Genomic_DNA"/>
</dbReference>
<feature type="domain" description="Methionyl/Leucyl tRNA synthetase" evidence="14">
    <location>
        <begin position="178"/>
        <end position="569"/>
    </location>
</feature>
<dbReference type="InterPro" id="IPR023458">
    <property type="entry name" value="Met-tRNA_ligase_1"/>
</dbReference>
<dbReference type="PANTHER" id="PTHR45765:SF1">
    <property type="entry name" value="METHIONINE--TRNA LIGASE, CYTOPLASMIC"/>
    <property type="match status" value="1"/>
</dbReference>
<protein>
    <recommendedName>
        <fullName evidence="3">methionine--tRNA ligase</fullName>
        <ecNumber evidence="3">6.1.1.10</ecNumber>
    </recommendedName>
    <alternativeName>
        <fullName evidence="10">Methionyl-tRNA synthetase</fullName>
    </alternativeName>
</protein>
<feature type="domain" description="Methionyl-tRNA synthetase anticodon-binding" evidence="16">
    <location>
        <begin position="593"/>
        <end position="730"/>
    </location>
</feature>
<dbReference type="PANTHER" id="PTHR45765">
    <property type="entry name" value="METHIONINE--TRNA LIGASE"/>
    <property type="match status" value="1"/>
</dbReference>
<keyword evidence="5 12" id="KW-0436">Ligase</keyword>
<dbReference type="InterPro" id="IPR014758">
    <property type="entry name" value="Met-tRNA_synth"/>
</dbReference>
<dbReference type="SUPFAM" id="SSF52374">
    <property type="entry name" value="Nucleotidylyl transferase"/>
    <property type="match status" value="1"/>
</dbReference>
<dbReference type="GO" id="GO:0005524">
    <property type="term" value="F:ATP binding"/>
    <property type="evidence" value="ECO:0007669"/>
    <property type="project" value="UniProtKB-KW"/>
</dbReference>
<keyword evidence="4" id="KW-0963">Cytoplasm</keyword>
<dbReference type="InterPro" id="IPR033911">
    <property type="entry name" value="MetRS_core"/>
</dbReference>
<dbReference type="GO" id="GO:1990825">
    <property type="term" value="F:sequence-specific mRNA binding"/>
    <property type="evidence" value="ECO:0007669"/>
    <property type="project" value="EnsemblFungi"/>
</dbReference>
<dbReference type="GO" id="GO:0006431">
    <property type="term" value="P:methionyl-tRNA aminoacylation"/>
    <property type="evidence" value="ECO:0007669"/>
    <property type="project" value="EnsemblFungi"/>
</dbReference>
<evidence type="ECO:0000256" key="7">
    <source>
        <dbReference type="ARBA" id="ARBA00022840"/>
    </source>
</evidence>